<proteinExistence type="predicted"/>
<accession>A0A7C4TH78</accession>
<dbReference type="Gene3D" id="3.10.290.10">
    <property type="entry name" value="RNA-binding S4 domain"/>
    <property type="match status" value="1"/>
</dbReference>
<evidence type="ECO:0000259" key="6">
    <source>
        <dbReference type="SMART" id="SM00363"/>
    </source>
</evidence>
<evidence type="ECO:0000256" key="3">
    <source>
        <dbReference type="ARBA" id="ARBA00022884"/>
    </source>
</evidence>
<dbReference type="Pfam" id="PF01479">
    <property type="entry name" value="S4"/>
    <property type="match status" value="1"/>
</dbReference>
<dbReference type="AlphaFoldDB" id="A0A7C4TH78"/>
<evidence type="ECO:0000256" key="1">
    <source>
        <dbReference type="ARBA" id="ARBA00022555"/>
    </source>
</evidence>
<name>A0A7C4TH78_UNCW3</name>
<keyword evidence="3 5" id="KW-0694">RNA-binding</keyword>
<dbReference type="PROSITE" id="PS50889">
    <property type="entry name" value="S4"/>
    <property type="match status" value="1"/>
</dbReference>
<dbReference type="GO" id="GO:0000049">
    <property type="term" value="F:tRNA binding"/>
    <property type="evidence" value="ECO:0007669"/>
    <property type="project" value="UniProtKB-KW"/>
</dbReference>
<dbReference type="InterPro" id="IPR036986">
    <property type="entry name" value="S4_RNA-bd_sf"/>
</dbReference>
<dbReference type="InterPro" id="IPR002942">
    <property type="entry name" value="S4_RNA-bd"/>
</dbReference>
<feature type="domain" description="RNA-binding S4" evidence="6">
    <location>
        <begin position="1"/>
        <end position="60"/>
    </location>
</feature>
<organism evidence="7">
    <name type="scientific">candidate division WOR-3 bacterium</name>
    <dbReference type="NCBI Taxonomy" id="2052148"/>
    <lineage>
        <taxon>Bacteria</taxon>
        <taxon>Bacteria division WOR-3</taxon>
    </lineage>
</organism>
<keyword evidence="1" id="KW-0820">tRNA-binding</keyword>
<dbReference type="PIRSF" id="PIRSF038881">
    <property type="entry name" value="RNAbp_HP1423"/>
    <property type="match status" value="1"/>
</dbReference>
<reference evidence="7" key="1">
    <citation type="journal article" date="2020" name="mSystems">
        <title>Genome- and Community-Level Interaction Insights into Carbon Utilization and Element Cycling Functions of Hydrothermarchaeota in Hydrothermal Sediment.</title>
        <authorList>
            <person name="Zhou Z."/>
            <person name="Liu Y."/>
            <person name="Xu W."/>
            <person name="Pan J."/>
            <person name="Luo Z.H."/>
            <person name="Li M."/>
        </authorList>
    </citation>
    <scope>NUCLEOTIDE SEQUENCE [LARGE SCALE GENOMIC DNA]</scope>
    <source>
        <strain evidence="7">SpSt-774</strain>
    </source>
</reference>
<keyword evidence="4" id="KW-0648">Protein biosynthesis</keyword>
<dbReference type="InterPro" id="IPR025490">
    <property type="entry name" value="RqcP"/>
</dbReference>
<sequence length="81" mass="9218">MRLDLFLKKTLIIKQRAGAKELCEKGLVKVNGVVAKPSKELKVSDIIEIETIKGIQRYRVKGIPTGNVKKSETELYYTEIR</sequence>
<dbReference type="GO" id="GO:0019843">
    <property type="term" value="F:rRNA binding"/>
    <property type="evidence" value="ECO:0007669"/>
    <property type="project" value="UniProtKB-KW"/>
</dbReference>
<comment type="caution">
    <text evidence="7">The sequence shown here is derived from an EMBL/GenBank/DDBJ whole genome shotgun (WGS) entry which is preliminary data.</text>
</comment>
<protein>
    <submittedName>
        <fullName evidence="7">RNA-binding S4 domain-containing protein</fullName>
    </submittedName>
</protein>
<evidence type="ECO:0000256" key="4">
    <source>
        <dbReference type="ARBA" id="ARBA00022917"/>
    </source>
</evidence>
<dbReference type="SUPFAM" id="SSF55174">
    <property type="entry name" value="Alpha-L RNA-binding motif"/>
    <property type="match status" value="1"/>
</dbReference>
<evidence type="ECO:0000256" key="2">
    <source>
        <dbReference type="ARBA" id="ARBA00022730"/>
    </source>
</evidence>
<dbReference type="EMBL" id="DTGZ01000104">
    <property type="protein sequence ID" value="HGV97783.1"/>
    <property type="molecule type" value="Genomic_DNA"/>
</dbReference>
<keyword evidence="2" id="KW-0699">rRNA-binding</keyword>
<dbReference type="SMART" id="SM00363">
    <property type="entry name" value="S4"/>
    <property type="match status" value="1"/>
</dbReference>
<evidence type="ECO:0000256" key="5">
    <source>
        <dbReference type="PROSITE-ProRule" id="PRU00182"/>
    </source>
</evidence>
<evidence type="ECO:0000313" key="7">
    <source>
        <dbReference type="EMBL" id="HGV97783.1"/>
    </source>
</evidence>
<dbReference type="CDD" id="cd00165">
    <property type="entry name" value="S4"/>
    <property type="match status" value="1"/>
</dbReference>
<gene>
    <name evidence="7" type="ORF">ENV60_05755</name>
</gene>
<dbReference type="GO" id="GO:0006412">
    <property type="term" value="P:translation"/>
    <property type="evidence" value="ECO:0007669"/>
    <property type="project" value="UniProtKB-KW"/>
</dbReference>